<dbReference type="InterPro" id="IPR004088">
    <property type="entry name" value="KH_dom_type_1"/>
</dbReference>
<dbReference type="InterPro" id="IPR036612">
    <property type="entry name" value="KH_dom_type_1_sf"/>
</dbReference>
<evidence type="ECO:0000313" key="13">
    <source>
        <dbReference type="Proteomes" id="UP000714275"/>
    </source>
</evidence>
<keyword evidence="13" id="KW-1185">Reference proteome</keyword>
<organism evidence="12 13">
    <name type="scientific">Suillus placidus</name>
    <dbReference type="NCBI Taxonomy" id="48579"/>
    <lineage>
        <taxon>Eukaryota</taxon>
        <taxon>Fungi</taxon>
        <taxon>Dikarya</taxon>
        <taxon>Basidiomycota</taxon>
        <taxon>Agaricomycotina</taxon>
        <taxon>Agaricomycetes</taxon>
        <taxon>Agaricomycetidae</taxon>
        <taxon>Boletales</taxon>
        <taxon>Suillineae</taxon>
        <taxon>Suillaceae</taxon>
        <taxon>Suillus</taxon>
    </lineage>
</organism>
<keyword evidence="4" id="KW-0963">Cytoplasm</keyword>
<evidence type="ECO:0000256" key="1">
    <source>
        <dbReference type="ARBA" id="ARBA00004496"/>
    </source>
</evidence>
<dbReference type="CDD" id="cd05790">
    <property type="entry name" value="S1_Rrp40"/>
    <property type="match status" value="1"/>
</dbReference>
<protein>
    <recommendedName>
        <fullName evidence="9">Ribosomal RNA-processing protein 40</fullName>
    </recommendedName>
</protein>
<dbReference type="GO" id="GO:0005730">
    <property type="term" value="C:nucleolus"/>
    <property type="evidence" value="ECO:0007669"/>
    <property type="project" value="UniProtKB-SubCell"/>
</dbReference>
<dbReference type="GO" id="GO:0004527">
    <property type="term" value="F:exonuclease activity"/>
    <property type="evidence" value="ECO:0007669"/>
    <property type="project" value="UniProtKB-KW"/>
</dbReference>
<keyword evidence="8" id="KW-0539">Nucleus</keyword>
<reference evidence="12" key="1">
    <citation type="journal article" date="2020" name="New Phytol.">
        <title>Comparative genomics reveals dynamic genome evolution in host specialist ectomycorrhizal fungi.</title>
        <authorList>
            <person name="Lofgren L.A."/>
            <person name="Nguyen N.H."/>
            <person name="Vilgalys R."/>
            <person name="Ruytinx J."/>
            <person name="Liao H.L."/>
            <person name="Branco S."/>
            <person name="Kuo A."/>
            <person name="LaButti K."/>
            <person name="Lipzen A."/>
            <person name="Andreopoulos W."/>
            <person name="Pangilinan J."/>
            <person name="Riley R."/>
            <person name="Hundley H."/>
            <person name="Na H."/>
            <person name="Barry K."/>
            <person name="Grigoriev I.V."/>
            <person name="Stajich J.E."/>
            <person name="Kennedy P.G."/>
        </authorList>
    </citation>
    <scope>NUCLEOTIDE SEQUENCE</scope>
    <source>
        <strain evidence="12">DOB743</strain>
    </source>
</reference>
<dbReference type="CDD" id="cd22526">
    <property type="entry name" value="KH-I_Rrp40"/>
    <property type="match status" value="1"/>
</dbReference>
<dbReference type="InterPro" id="IPR037319">
    <property type="entry name" value="Rrp40_S1"/>
</dbReference>
<dbReference type="GO" id="GO:0071038">
    <property type="term" value="P:TRAMP-dependent tRNA surveillance pathway"/>
    <property type="evidence" value="ECO:0007669"/>
    <property type="project" value="TreeGrafter"/>
</dbReference>
<dbReference type="PANTHER" id="PTHR21321:SF1">
    <property type="entry name" value="EXOSOME COMPLEX COMPONENT RRP40"/>
    <property type="match status" value="1"/>
</dbReference>
<gene>
    <name evidence="12" type="ORF">EV702DRAFT_977797</name>
</gene>
<dbReference type="PANTHER" id="PTHR21321">
    <property type="entry name" value="PNAS-3 RELATED"/>
    <property type="match status" value="1"/>
</dbReference>
<comment type="subcellular location">
    <subcellularLocation>
        <location evidence="1">Cytoplasm</location>
    </subcellularLocation>
    <subcellularLocation>
        <location evidence="2">Nucleus</location>
        <location evidence="2">Nucleolus</location>
    </subcellularLocation>
</comment>
<dbReference type="Pfam" id="PF15985">
    <property type="entry name" value="KH_6"/>
    <property type="match status" value="1"/>
</dbReference>
<dbReference type="GO" id="GO:0000176">
    <property type="term" value="C:nuclear exosome (RNase complex)"/>
    <property type="evidence" value="ECO:0007669"/>
    <property type="project" value="TreeGrafter"/>
</dbReference>
<evidence type="ECO:0000259" key="11">
    <source>
        <dbReference type="Pfam" id="PF18311"/>
    </source>
</evidence>
<dbReference type="Gene3D" id="2.40.50.140">
    <property type="entry name" value="Nucleic acid-binding proteins"/>
    <property type="match status" value="1"/>
</dbReference>
<dbReference type="GO" id="GO:0034475">
    <property type="term" value="P:U4 snRNA 3'-end processing"/>
    <property type="evidence" value="ECO:0007669"/>
    <property type="project" value="TreeGrafter"/>
</dbReference>
<evidence type="ECO:0000256" key="4">
    <source>
        <dbReference type="ARBA" id="ARBA00022490"/>
    </source>
</evidence>
<evidence type="ECO:0000313" key="12">
    <source>
        <dbReference type="EMBL" id="KAG1770836.1"/>
    </source>
</evidence>
<comment type="similarity">
    <text evidence="3">Belongs to the RRP40 family.</text>
</comment>
<comment type="caution">
    <text evidence="12">The sequence shown here is derived from an EMBL/GenBank/DDBJ whole genome shotgun (WGS) entry which is preliminary data.</text>
</comment>
<dbReference type="GO" id="GO:0071051">
    <property type="term" value="P:poly(A)-dependent snoRNA 3'-end processing"/>
    <property type="evidence" value="ECO:0007669"/>
    <property type="project" value="TreeGrafter"/>
</dbReference>
<dbReference type="InterPro" id="IPR049469">
    <property type="entry name" value="RRP40_KH-I"/>
</dbReference>
<sequence>MESIVLPGEQVPAQHVNLKLGPGLLQLSSETQQQAKSAPVIATRSGVLNHSVNKSKWWVEGNSRRYVPAPQESVIGVITGRSGEGWRVDIGSAHPASLDGLAFEGATKRNKPSLKVGSLLYARVSLAHKDMEPELECFDAQTHKADGFGELKDGFVLQCSLQMSRLLLDPKHFLLPLLGSRFALEAAVGMNGKVWVSSKETKHTIAIARCIEAVDPDGGGMDETHVKKFLSKLDI</sequence>
<dbReference type="Proteomes" id="UP000714275">
    <property type="component" value="Unassembled WGS sequence"/>
</dbReference>
<dbReference type="SUPFAM" id="SSF54791">
    <property type="entry name" value="Eukaryotic type KH-domain (KH-domain type I)"/>
    <property type="match status" value="1"/>
</dbReference>
<proteinExistence type="inferred from homology"/>
<dbReference type="FunFam" id="2.40.50.140:FF:000112">
    <property type="entry name" value="Exosome complex component RRP40"/>
    <property type="match status" value="1"/>
</dbReference>
<dbReference type="OrthoDB" id="340500at2759"/>
<dbReference type="InterPro" id="IPR026699">
    <property type="entry name" value="Exosome_RNA_bind1/RRP40/RRP4"/>
</dbReference>
<dbReference type="AlphaFoldDB" id="A0A9P7CXK0"/>
<dbReference type="InterPro" id="IPR041054">
    <property type="entry name" value="Rrp40_N_euk"/>
</dbReference>
<dbReference type="SUPFAM" id="SSF50249">
    <property type="entry name" value="Nucleic acid-binding proteins"/>
    <property type="match status" value="1"/>
</dbReference>
<dbReference type="InterPro" id="IPR012340">
    <property type="entry name" value="NA-bd_OB-fold"/>
</dbReference>
<dbReference type="Pfam" id="PF18311">
    <property type="entry name" value="Rrp40_N"/>
    <property type="match status" value="1"/>
</dbReference>
<dbReference type="GO" id="GO:0003723">
    <property type="term" value="F:RNA binding"/>
    <property type="evidence" value="ECO:0007669"/>
    <property type="project" value="UniProtKB-KW"/>
</dbReference>
<evidence type="ECO:0000256" key="7">
    <source>
        <dbReference type="ARBA" id="ARBA00022884"/>
    </source>
</evidence>
<feature type="domain" description="Exosome complex exonuclease Rrp40 N-terminal" evidence="11">
    <location>
        <begin position="18"/>
        <end position="65"/>
    </location>
</feature>
<evidence type="ECO:0000256" key="8">
    <source>
        <dbReference type="ARBA" id="ARBA00023242"/>
    </source>
</evidence>
<evidence type="ECO:0000256" key="6">
    <source>
        <dbReference type="ARBA" id="ARBA00022835"/>
    </source>
</evidence>
<dbReference type="EMBL" id="JABBWD010000062">
    <property type="protein sequence ID" value="KAG1770836.1"/>
    <property type="molecule type" value="Genomic_DNA"/>
</dbReference>
<evidence type="ECO:0000259" key="10">
    <source>
        <dbReference type="Pfam" id="PF15985"/>
    </source>
</evidence>
<accession>A0A9P7CXK0</accession>
<keyword evidence="7" id="KW-0694">RNA-binding</keyword>
<dbReference type="Pfam" id="PF21262">
    <property type="entry name" value="RRP40_S1"/>
    <property type="match status" value="1"/>
</dbReference>
<evidence type="ECO:0000256" key="5">
    <source>
        <dbReference type="ARBA" id="ARBA00022552"/>
    </source>
</evidence>
<dbReference type="Gene3D" id="3.30.1370.10">
    <property type="entry name" value="K Homology domain, type 1"/>
    <property type="match status" value="1"/>
</dbReference>
<evidence type="ECO:0000256" key="2">
    <source>
        <dbReference type="ARBA" id="ARBA00004604"/>
    </source>
</evidence>
<dbReference type="GO" id="GO:0071034">
    <property type="term" value="P:CUT catabolic process"/>
    <property type="evidence" value="ECO:0007669"/>
    <property type="project" value="TreeGrafter"/>
</dbReference>
<evidence type="ECO:0000256" key="9">
    <source>
        <dbReference type="ARBA" id="ARBA00030615"/>
    </source>
</evidence>
<dbReference type="GO" id="GO:0000177">
    <property type="term" value="C:cytoplasmic exosome (RNase complex)"/>
    <property type="evidence" value="ECO:0007669"/>
    <property type="project" value="TreeGrafter"/>
</dbReference>
<keyword evidence="12" id="KW-0269">Exonuclease</keyword>
<keyword evidence="6" id="KW-0271">Exosome</keyword>
<keyword evidence="12" id="KW-0378">Hydrolase</keyword>
<evidence type="ECO:0000256" key="3">
    <source>
        <dbReference type="ARBA" id="ARBA00007841"/>
    </source>
</evidence>
<dbReference type="GO" id="GO:0071035">
    <property type="term" value="P:nuclear polyadenylation-dependent rRNA catabolic process"/>
    <property type="evidence" value="ECO:0007669"/>
    <property type="project" value="TreeGrafter"/>
</dbReference>
<feature type="domain" description="K Homology" evidence="10">
    <location>
        <begin position="154"/>
        <end position="201"/>
    </location>
</feature>
<name>A0A9P7CXK0_9AGAM</name>
<keyword evidence="5" id="KW-0698">rRNA processing</keyword>
<dbReference type="GO" id="GO:0000467">
    <property type="term" value="P:exonucleolytic trimming to generate mature 3'-end of 5.8S rRNA from tricistronic rRNA transcript (SSU-rRNA, 5.8S rRNA, LSU-rRNA)"/>
    <property type="evidence" value="ECO:0007669"/>
    <property type="project" value="TreeGrafter"/>
</dbReference>
<keyword evidence="12" id="KW-0540">Nuclease</keyword>